<evidence type="ECO:0000313" key="1">
    <source>
        <dbReference type="EMBL" id="SVE49348.1"/>
    </source>
</evidence>
<reference evidence="1" key="1">
    <citation type="submission" date="2018-05" db="EMBL/GenBank/DDBJ databases">
        <authorList>
            <person name="Lanie J.A."/>
            <person name="Ng W.-L."/>
            <person name="Kazmierczak K.M."/>
            <person name="Andrzejewski T.M."/>
            <person name="Davidsen T.M."/>
            <person name="Wayne K.J."/>
            <person name="Tettelin H."/>
            <person name="Glass J.I."/>
            <person name="Rusch D."/>
            <person name="Podicherti R."/>
            <person name="Tsui H.-C.T."/>
            <person name="Winkler M.E."/>
        </authorList>
    </citation>
    <scope>NUCLEOTIDE SEQUENCE</scope>
</reference>
<feature type="non-terminal residue" evidence="1">
    <location>
        <position position="26"/>
    </location>
</feature>
<accession>A0A383DZT5</accession>
<dbReference type="InterPro" id="IPR014722">
    <property type="entry name" value="Rib_uL2_dom2"/>
</dbReference>
<dbReference type="Gene3D" id="2.30.30.30">
    <property type="match status" value="1"/>
</dbReference>
<name>A0A383DZT5_9ZZZZ</name>
<organism evidence="1">
    <name type="scientific">marine metagenome</name>
    <dbReference type="NCBI Taxonomy" id="408172"/>
    <lineage>
        <taxon>unclassified sequences</taxon>
        <taxon>metagenomes</taxon>
        <taxon>ecological metagenomes</taxon>
    </lineage>
</organism>
<gene>
    <name evidence="1" type="ORF">METZ01_LOCUS502202</name>
</gene>
<proteinExistence type="predicted"/>
<sequence length="26" mass="3064">MADTSDFRNGFTMRLDAELWAIVEFQ</sequence>
<protein>
    <submittedName>
        <fullName evidence="1">Uncharacterized protein</fullName>
    </submittedName>
</protein>
<dbReference type="AlphaFoldDB" id="A0A383DZT5"/>
<dbReference type="EMBL" id="UINC01221142">
    <property type="protein sequence ID" value="SVE49348.1"/>
    <property type="molecule type" value="Genomic_DNA"/>
</dbReference>